<evidence type="ECO:0000256" key="17">
    <source>
        <dbReference type="ARBA" id="ARBA00023136"/>
    </source>
</evidence>
<evidence type="ECO:0000256" key="10">
    <source>
        <dbReference type="ARBA" id="ARBA00022536"/>
    </source>
</evidence>
<dbReference type="InterPro" id="IPR003961">
    <property type="entry name" value="FN3_dom"/>
</dbReference>
<feature type="disulfide bond" evidence="24">
    <location>
        <begin position="653"/>
        <end position="668"/>
    </location>
</feature>
<dbReference type="InterPro" id="IPR051221">
    <property type="entry name" value="LDLR-related"/>
</dbReference>
<evidence type="ECO:0000256" key="18">
    <source>
        <dbReference type="ARBA" id="ARBA00023157"/>
    </source>
</evidence>
<dbReference type="InterPro" id="IPR031777">
    <property type="entry name" value="Sortilin_C"/>
</dbReference>
<feature type="disulfide bond" evidence="24">
    <location>
        <begin position="874"/>
        <end position="886"/>
    </location>
</feature>
<comment type="caution">
    <text evidence="28">The sequence shown here is derived from an EMBL/GenBank/DDBJ whole genome shotgun (WGS) entry which is preliminary data.</text>
</comment>
<dbReference type="PANTHER" id="PTHR22722">
    <property type="entry name" value="LOW-DENSITY LIPOPROTEIN RECEPTOR-RELATED PROTEIN 2-RELATED"/>
    <property type="match status" value="1"/>
</dbReference>
<accession>A0AAW0XSY4</accession>
<evidence type="ECO:0000256" key="21">
    <source>
        <dbReference type="ARBA" id="ARBA00023329"/>
    </source>
</evidence>
<feature type="disulfide bond" evidence="24">
    <location>
        <begin position="751"/>
        <end position="766"/>
    </location>
</feature>
<keyword evidence="15 26" id="KW-1133">Transmembrane helix</keyword>
<dbReference type="Gene3D" id="3.30.60.270">
    <property type="match status" value="1"/>
</dbReference>
<feature type="disulfide bond" evidence="24">
    <location>
        <begin position="893"/>
        <end position="908"/>
    </location>
</feature>
<dbReference type="GO" id="GO:0006898">
    <property type="term" value="P:receptor-mediated endocytosis"/>
    <property type="evidence" value="ECO:0007669"/>
    <property type="project" value="TreeGrafter"/>
</dbReference>
<feature type="disulfide bond" evidence="24">
    <location>
        <begin position="692"/>
        <end position="707"/>
    </location>
</feature>
<keyword evidence="12 26" id="KW-0812">Transmembrane</keyword>
<keyword evidence="17 26" id="KW-0472">Membrane</keyword>
<feature type="disulfide bond" evidence="24">
    <location>
        <begin position="795"/>
        <end position="813"/>
    </location>
</feature>
<dbReference type="FunFam" id="3.30.60.270:FF:000002">
    <property type="entry name" value="Sortilin-related receptor isoform A"/>
    <property type="match status" value="1"/>
</dbReference>
<dbReference type="SMART" id="SM00192">
    <property type="entry name" value="LDLa"/>
    <property type="match status" value="9"/>
</dbReference>
<dbReference type="FunFam" id="4.10.400.10:FF:000011">
    <property type="entry name" value="Low-density lipoprotein receptor-related protein 1"/>
    <property type="match status" value="1"/>
</dbReference>
<protein>
    <recommendedName>
        <fullName evidence="8">Sortilin-related receptor</fullName>
    </recommendedName>
    <alternativeName>
        <fullName evidence="22">Low-density lipoprotein receptor relative with 11 ligand-binding repeats</fullName>
    </alternativeName>
    <alternativeName>
        <fullName evidence="23">Sorting protein-related receptor containing LDLR class A repeats</fullName>
    </alternativeName>
</protein>
<dbReference type="Pfam" id="PF15901">
    <property type="entry name" value="Sortilin_C"/>
    <property type="match status" value="1"/>
</dbReference>
<dbReference type="GO" id="GO:0016324">
    <property type="term" value="C:apical plasma membrane"/>
    <property type="evidence" value="ECO:0007669"/>
    <property type="project" value="TreeGrafter"/>
</dbReference>
<evidence type="ECO:0000313" key="29">
    <source>
        <dbReference type="Proteomes" id="UP001445076"/>
    </source>
</evidence>
<feature type="disulfide bond" evidence="24">
    <location>
        <begin position="739"/>
        <end position="757"/>
    </location>
</feature>
<evidence type="ECO:0000256" key="6">
    <source>
        <dbReference type="ARBA" id="ARBA00004545"/>
    </source>
</evidence>
<evidence type="ECO:0000256" key="22">
    <source>
        <dbReference type="ARBA" id="ARBA00029896"/>
    </source>
</evidence>
<comment type="caution">
    <text evidence="24">Lacks conserved residue(s) required for the propagation of feature annotation.</text>
</comment>
<evidence type="ECO:0000256" key="7">
    <source>
        <dbReference type="ARBA" id="ARBA00007041"/>
    </source>
</evidence>
<feature type="domain" description="Fibronectin type-III" evidence="27">
    <location>
        <begin position="1016"/>
        <end position="1111"/>
    </location>
</feature>
<feature type="disulfide bond" evidence="24">
    <location>
        <begin position="559"/>
        <end position="577"/>
    </location>
</feature>
<feature type="domain" description="Fibronectin type-III" evidence="27">
    <location>
        <begin position="1204"/>
        <end position="1300"/>
    </location>
</feature>
<dbReference type="EMBL" id="JARKIK010000014">
    <property type="protein sequence ID" value="KAK8747660.1"/>
    <property type="molecule type" value="Genomic_DNA"/>
</dbReference>
<dbReference type="PRINTS" id="PR00261">
    <property type="entry name" value="LDLRECEPTOR"/>
</dbReference>
<dbReference type="SUPFAM" id="SSF57424">
    <property type="entry name" value="LDL receptor-like module"/>
    <property type="match status" value="9"/>
</dbReference>
<keyword evidence="21" id="KW-0968">Cytoplasmic vesicle</keyword>
<feature type="disulfide bond" evidence="24">
    <location>
        <begin position="788"/>
        <end position="800"/>
    </location>
</feature>
<keyword evidence="20" id="KW-0325">Glycoprotein</keyword>
<reference evidence="28 29" key="1">
    <citation type="journal article" date="2024" name="BMC Genomics">
        <title>Genome assembly of redclaw crayfish (Cherax quadricarinatus) provides insights into its immune adaptation and hypoxia tolerance.</title>
        <authorList>
            <person name="Liu Z."/>
            <person name="Zheng J."/>
            <person name="Li H."/>
            <person name="Fang K."/>
            <person name="Wang S."/>
            <person name="He J."/>
            <person name="Zhou D."/>
            <person name="Weng S."/>
            <person name="Chi M."/>
            <person name="Gu Z."/>
            <person name="He J."/>
            <person name="Li F."/>
            <person name="Wang M."/>
        </authorList>
    </citation>
    <scope>NUCLEOTIDE SEQUENCE [LARGE SCALE GENOMIC DNA]</scope>
    <source>
        <strain evidence="28">ZL_2023a</strain>
    </source>
</reference>
<evidence type="ECO:0000256" key="26">
    <source>
        <dbReference type="SAM" id="Phobius"/>
    </source>
</evidence>
<keyword evidence="19" id="KW-0675">Receptor</keyword>
<dbReference type="Gene3D" id="2.120.10.30">
    <property type="entry name" value="TolB, C-terminal domain"/>
    <property type="match status" value="1"/>
</dbReference>
<evidence type="ECO:0000256" key="8">
    <source>
        <dbReference type="ARBA" id="ARBA00013467"/>
    </source>
</evidence>
<keyword evidence="11" id="KW-0254">Endocytosis</keyword>
<dbReference type="CDD" id="cd00112">
    <property type="entry name" value="LDLa"/>
    <property type="match status" value="9"/>
</dbReference>
<evidence type="ECO:0000256" key="16">
    <source>
        <dbReference type="ARBA" id="ARBA00023034"/>
    </source>
</evidence>
<dbReference type="SMART" id="SM00060">
    <property type="entry name" value="FN3"/>
    <property type="match status" value="5"/>
</dbReference>
<evidence type="ECO:0000256" key="9">
    <source>
        <dbReference type="ARBA" id="ARBA00022448"/>
    </source>
</evidence>
<feature type="domain" description="Fibronectin type-III" evidence="27">
    <location>
        <begin position="1112"/>
        <end position="1202"/>
    </location>
</feature>
<dbReference type="PROSITE" id="PS01209">
    <property type="entry name" value="LDLRA_1"/>
    <property type="match status" value="4"/>
</dbReference>
<keyword evidence="16" id="KW-0333">Golgi apparatus</keyword>
<organism evidence="28 29">
    <name type="scientific">Cherax quadricarinatus</name>
    <name type="common">Australian red claw crayfish</name>
    <dbReference type="NCBI Taxonomy" id="27406"/>
    <lineage>
        <taxon>Eukaryota</taxon>
        <taxon>Metazoa</taxon>
        <taxon>Ecdysozoa</taxon>
        <taxon>Arthropoda</taxon>
        <taxon>Crustacea</taxon>
        <taxon>Multicrustacea</taxon>
        <taxon>Malacostraca</taxon>
        <taxon>Eumalacostraca</taxon>
        <taxon>Eucarida</taxon>
        <taxon>Decapoda</taxon>
        <taxon>Pleocyemata</taxon>
        <taxon>Astacidea</taxon>
        <taxon>Parastacoidea</taxon>
        <taxon>Parastacidae</taxon>
        <taxon>Cherax</taxon>
    </lineage>
</organism>
<feature type="disulfide bond" evidence="24">
    <location>
        <begin position="571"/>
        <end position="586"/>
    </location>
</feature>
<feature type="disulfide bond" evidence="24">
    <location>
        <begin position="598"/>
        <end position="616"/>
    </location>
</feature>
<evidence type="ECO:0000256" key="15">
    <source>
        <dbReference type="ARBA" id="ARBA00022989"/>
    </source>
</evidence>
<gene>
    <name evidence="28" type="ORF">OTU49_016520</name>
</gene>
<dbReference type="GO" id="GO:0031901">
    <property type="term" value="C:early endosome membrane"/>
    <property type="evidence" value="ECO:0007669"/>
    <property type="project" value="UniProtKB-SubCell"/>
</dbReference>
<evidence type="ECO:0000256" key="13">
    <source>
        <dbReference type="ARBA" id="ARBA00022729"/>
    </source>
</evidence>
<dbReference type="GO" id="GO:0005789">
    <property type="term" value="C:endoplasmic reticulum membrane"/>
    <property type="evidence" value="ECO:0007669"/>
    <property type="project" value="UniProtKB-SubCell"/>
</dbReference>
<sequence length="1575" mass="176000">KLRIYGLMTEPGENTTIFTLFGSKSDKHHWIIVKVDMKSVFKYQCSADDYKTWSPSDGRSGHTCLLGRKQVYERRVPRSDCFNGIDYDRPISVENCFCDREDFECDFGFANDMETQKCLKDPDDSIDPYAVPLTCKPGHFYNRTKGYRRIPGDSCEGGREFQYNPSITSCPVSEEQEFLLVSARQEILRYNLVNPEDGLEPLPIPNLKMVIALDFDMATNCIYWSDVELKKINRLCFDGEHNVETLVDTNLRSVEGLAFDWISKNLYFVDGERKTLEVIRTDISYFGRMRRTLLNSSALDNPRGIALHPVRGYLYITDWSESSPKVARAFLDGTNLTILFGAGTVGWPNGITIDFQTERIFFADARLDYIASADLDGRHMRKIITNSDKVMQPFALGIYKSTVYWDDWTVYQVLQADKEFGWGIAPIANLTKKGLVDLKVFGHLSQVGNNSCGNQTTGCSHLCMGRPNNQFACLCPDGMKITSSGYIEECKCPDGSPIQENGTCKSVNSTCPQHFFMCGNGRCIPSQWVCDKDDDCGDYTDEMKPECGEKSCDPPSWQCANGHCIAPSWRCDYDNDCGDDSDEVDCMYEDCPQNTHKCKNGRCIHTNWVCDMEDDCRDGSDEENCTSTSKTQCRATELTCASDGRCLPSSWRCDGDADCPDKSDENDCDKYTCEAWQFQCGNKQCIFKSWKCDGERDCGDGSDELNCTDVTSTTPQPSIPLGPLFPPTSLNCTEFMFRCENKICIPFWWRCDGLDDCGDASDEDGCGLPGVHSNTTTAMPTTAATHSCQEDQFQCNTGSCIWETWVCDKDKDCPGGEDEENCHQTSTCVDLEEFQCRHSSGCISSNRLCDGHEDCADGSDEEGCSTAPTPTTKCPDGFFMCDGGACEELSKQCDGNHDCVDLTDEQNCSNDGDKAYLVTGFTVTKETNISVTVKWEVNDEEKAPNNLEYMPSLVVKAAIGNPSAWHNMSWTSNTSYEFTMLEPYTEYVLKVYIHEKNGSKIFPPIKSRIFHTQQGIPSPPEGVKVEQVMDRVKVTWNTPVHPNGPIKGYCVYVSPPNPARQVNLPGGVNQLIIPSKLIDTSTITVWVTVTNDAYISEPSIHVNFVRESFENTTVQIGSVASTTTNVSISWEPLPGVDGYMVSHSRPENEYLLGKITKNTTENRIEITDLAPGKDYMFEVRAYKGQVVGSEKVIEVKTHGQPLVPVESLQAVLMKDVGTTVKLSWSEPAYKMKKIVWTYRILWGKSANDLKHGANVATTTNTTLVIRGLEACEIYLMAVMVEGPIGIGPVKKKLLQTVADPLAPPKNLHARLVNMTMVITWEPSCPHAENDSLFYRLSIRDVIRNETSYYMLMNQKNHTHSHTVVAHWGGFYSIYVSTSLPGARSSRPAVCRGPVIPPPYDLTYNPVDGSFFWRRNRTLPHEILTNCSYVLYIARARNMSKASTYECAKPPLVINSLSLGIIYYAAVAIKDSHGYLSPRSQLIRVEKPLGDELVLSQSSVVGVSVSVFLVVVALIMVVGVLAVRHRRLARSFLTFANTHYDRSQGTTHITTDHNLDEDDDSPMIRGFSDDEPLVIA</sequence>
<dbReference type="GO" id="GO:0032585">
    <property type="term" value="C:multivesicular body membrane"/>
    <property type="evidence" value="ECO:0007669"/>
    <property type="project" value="UniProtKB-SubCell"/>
</dbReference>
<dbReference type="Gene3D" id="2.10.70.80">
    <property type="match status" value="1"/>
</dbReference>
<evidence type="ECO:0000256" key="1">
    <source>
        <dbReference type="ARBA" id="ARBA00004115"/>
    </source>
</evidence>
<dbReference type="Gene3D" id="4.10.400.10">
    <property type="entry name" value="Low-density Lipoprotein Receptor"/>
    <property type="match status" value="9"/>
</dbReference>
<dbReference type="GO" id="GO:0055038">
    <property type="term" value="C:recycling endosome membrane"/>
    <property type="evidence" value="ECO:0007669"/>
    <property type="project" value="UniProtKB-SubCell"/>
</dbReference>
<keyword evidence="14" id="KW-0677">Repeat</keyword>
<feature type="repeat" description="LDL-receptor class B" evidence="25">
    <location>
        <begin position="220"/>
        <end position="263"/>
    </location>
</feature>
<dbReference type="Gene3D" id="2.60.40.10">
    <property type="entry name" value="Immunoglobulins"/>
    <property type="match status" value="4"/>
</dbReference>
<evidence type="ECO:0000256" key="25">
    <source>
        <dbReference type="PROSITE-ProRule" id="PRU00461"/>
    </source>
</evidence>
<feature type="disulfide bond" evidence="24">
    <location>
        <begin position="881"/>
        <end position="899"/>
    </location>
</feature>
<dbReference type="PANTHER" id="PTHR22722:SF14">
    <property type="entry name" value="MEGALIN, ISOFORM A"/>
    <property type="match status" value="1"/>
</dbReference>
<dbReference type="SMART" id="SM00135">
    <property type="entry name" value="LY"/>
    <property type="match status" value="4"/>
</dbReference>
<feature type="disulfide bond" evidence="24">
    <location>
        <begin position="610"/>
        <end position="625"/>
    </location>
</feature>
<dbReference type="SUPFAM" id="SSF63825">
    <property type="entry name" value="YWTD domain"/>
    <property type="match status" value="1"/>
</dbReference>
<evidence type="ECO:0000256" key="19">
    <source>
        <dbReference type="ARBA" id="ARBA00023170"/>
    </source>
</evidence>
<dbReference type="InterPro" id="IPR036116">
    <property type="entry name" value="FN3_sf"/>
</dbReference>
<feature type="non-terminal residue" evidence="28">
    <location>
        <position position="1"/>
    </location>
</feature>
<evidence type="ECO:0000256" key="24">
    <source>
        <dbReference type="PROSITE-ProRule" id="PRU00124"/>
    </source>
</evidence>
<feature type="disulfide bond" evidence="24">
    <location>
        <begin position="591"/>
        <end position="603"/>
    </location>
</feature>
<feature type="disulfide bond" evidence="24">
    <location>
        <begin position="511"/>
        <end position="523"/>
    </location>
</feature>
<name>A0AAW0XSY4_CHEQU</name>
<evidence type="ECO:0000256" key="20">
    <source>
        <dbReference type="ARBA" id="ARBA00023180"/>
    </source>
</evidence>
<evidence type="ECO:0000259" key="27">
    <source>
        <dbReference type="PROSITE" id="PS50853"/>
    </source>
</evidence>
<dbReference type="FunFam" id="4.10.400.10:FF:000062">
    <property type="entry name" value="Terribly reduced optic lobes, isoform AI"/>
    <property type="match status" value="1"/>
</dbReference>
<feature type="repeat" description="LDL-receptor class B" evidence="25">
    <location>
        <begin position="358"/>
        <end position="402"/>
    </location>
</feature>
<evidence type="ECO:0000256" key="5">
    <source>
        <dbReference type="ARBA" id="ARBA00004480"/>
    </source>
</evidence>
<feature type="domain" description="Fibronectin type-III" evidence="27">
    <location>
        <begin position="917"/>
        <end position="1015"/>
    </location>
</feature>
<evidence type="ECO:0000256" key="3">
    <source>
        <dbReference type="ARBA" id="ARBA00004212"/>
    </source>
</evidence>
<dbReference type="InterPro" id="IPR013783">
    <property type="entry name" value="Ig-like_fold"/>
</dbReference>
<dbReference type="SUPFAM" id="SSF49265">
    <property type="entry name" value="Fibronectin type III"/>
    <property type="match status" value="3"/>
</dbReference>
<dbReference type="InterPro" id="IPR023415">
    <property type="entry name" value="LDLR_class-A_CS"/>
</dbReference>
<keyword evidence="18 24" id="KW-1015">Disulfide bond</keyword>
<feature type="disulfide bond" evidence="24">
    <location>
        <begin position="518"/>
        <end position="536"/>
    </location>
</feature>
<evidence type="ECO:0000313" key="28">
    <source>
        <dbReference type="EMBL" id="KAK8747660.1"/>
    </source>
</evidence>
<dbReference type="PROSITE" id="PS50068">
    <property type="entry name" value="LDLRA_2"/>
    <property type="match status" value="9"/>
</dbReference>
<dbReference type="InterPro" id="IPR002172">
    <property type="entry name" value="LDrepeatLR_classA_rpt"/>
</dbReference>
<feature type="disulfide bond" evidence="24">
    <location>
        <begin position="673"/>
        <end position="685"/>
    </location>
</feature>
<comment type="subcellular location">
    <subcellularLocation>
        <location evidence="3">Cytoplasmic vesicle</location>
        <location evidence="3">Secretory vesicle membrane</location>
        <topology evidence="3">Single-pass type I membrane protein</topology>
    </subcellularLocation>
    <subcellularLocation>
        <location evidence="2">Early endosome membrane</location>
        <topology evidence="2">Single-pass type I membrane protein</topology>
    </subcellularLocation>
    <subcellularLocation>
        <location evidence="1">Endoplasmic reticulum membrane</location>
        <topology evidence="1">Single-pass type I membrane protein</topology>
    </subcellularLocation>
    <subcellularLocation>
        <location evidence="6">Endosome</location>
        <location evidence="6">Multivesicular body membrane</location>
        <topology evidence="6">Single-pass type I membrane protein</topology>
    </subcellularLocation>
    <subcellularLocation>
        <location evidence="4">Golgi apparatus</location>
        <location evidence="4">trans-Golgi network membrane</location>
        <topology evidence="4">Single-pass type I membrane protein</topology>
    </subcellularLocation>
    <subcellularLocation>
        <location evidence="5">Recycling endosome membrane</location>
        <topology evidence="5">Single-pass type I membrane protein</topology>
    </subcellularLocation>
</comment>
<keyword evidence="29" id="KW-1185">Reference proteome</keyword>
<evidence type="ECO:0000256" key="14">
    <source>
        <dbReference type="ARBA" id="ARBA00022737"/>
    </source>
</evidence>
<evidence type="ECO:0000256" key="11">
    <source>
        <dbReference type="ARBA" id="ARBA00022583"/>
    </source>
</evidence>
<comment type="similarity">
    <text evidence="7">Belongs to the VPS10-related sortilin family. SORL1 subfamily.</text>
</comment>
<dbReference type="FunFam" id="4.10.400.10:FF:000045">
    <property type="entry name" value="Low-density lipoprotein receptor-related protein 2"/>
    <property type="match status" value="1"/>
</dbReference>
<dbReference type="InterPro" id="IPR036055">
    <property type="entry name" value="LDL_receptor-like_sf"/>
</dbReference>
<keyword evidence="13" id="KW-0732">Signal</keyword>
<dbReference type="GO" id="GO:0030658">
    <property type="term" value="C:transport vesicle membrane"/>
    <property type="evidence" value="ECO:0007669"/>
    <property type="project" value="UniProtKB-SubCell"/>
</dbReference>
<feature type="disulfide bond" evidence="24">
    <location>
        <begin position="807"/>
        <end position="822"/>
    </location>
</feature>
<dbReference type="Pfam" id="PF00058">
    <property type="entry name" value="Ldl_recept_b"/>
    <property type="match status" value="1"/>
</dbReference>
<evidence type="ECO:0000256" key="4">
    <source>
        <dbReference type="ARBA" id="ARBA00004393"/>
    </source>
</evidence>
<feature type="disulfide bond" evidence="24">
    <location>
        <begin position="680"/>
        <end position="698"/>
    </location>
</feature>
<dbReference type="Pfam" id="PF00057">
    <property type="entry name" value="Ldl_recept_a"/>
    <property type="match status" value="9"/>
</dbReference>
<dbReference type="Pfam" id="PF00041">
    <property type="entry name" value="fn3"/>
    <property type="match status" value="2"/>
</dbReference>
<dbReference type="InterPro" id="IPR011042">
    <property type="entry name" value="6-blade_b-propeller_TolB-like"/>
</dbReference>
<dbReference type="InterPro" id="IPR057841">
    <property type="entry name" value="FN3_SORL1"/>
</dbReference>
<dbReference type="PROSITE" id="PS51120">
    <property type="entry name" value="LDLRB"/>
    <property type="match status" value="2"/>
</dbReference>
<feature type="disulfide bond" evidence="24">
    <location>
        <begin position="552"/>
        <end position="564"/>
    </location>
</feature>
<dbReference type="GO" id="GO:0043235">
    <property type="term" value="C:receptor complex"/>
    <property type="evidence" value="ECO:0007669"/>
    <property type="project" value="TreeGrafter"/>
</dbReference>
<dbReference type="PROSITE" id="PS50853">
    <property type="entry name" value="FN3"/>
    <property type="match status" value="4"/>
</dbReference>
<keyword evidence="9" id="KW-0813">Transport</keyword>
<evidence type="ECO:0000256" key="12">
    <source>
        <dbReference type="ARBA" id="ARBA00022692"/>
    </source>
</evidence>
<dbReference type="GO" id="GO:0005794">
    <property type="term" value="C:Golgi apparatus"/>
    <property type="evidence" value="ECO:0007669"/>
    <property type="project" value="UniProtKB-SubCell"/>
</dbReference>
<evidence type="ECO:0000256" key="2">
    <source>
        <dbReference type="ARBA" id="ARBA00004158"/>
    </source>
</evidence>
<feature type="disulfide bond" evidence="24">
    <location>
        <begin position="849"/>
        <end position="864"/>
    </location>
</feature>
<feature type="transmembrane region" description="Helical" evidence="26">
    <location>
        <begin position="1499"/>
        <end position="1522"/>
    </location>
</feature>
<dbReference type="GO" id="GO:0042562">
    <property type="term" value="F:hormone binding"/>
    <property type="evidence" value="ECO:0007669"/>
    <property type="project" value="TreeGrafter"/>
</dbReference>
<evidence type="ECO:0000256" key="23">
    <source>
        <dbReference type="ARBA" id="ARBA00032450"/>
    </source>
</evidence>
<proteinExistence type="inferred from homology"/>
<dbReference type="CDD" id="cd00063">
    <property type="entry name" value="FN3"/>
    <property type="match status" value="3"/>
</dbReference>
<dbReference type="InterPro" id="IPR000033">
    <property type="entry name" value="LDLR_classB_rpt"/>
</dbReference>
<dbReference type="FunFam" id="2.120.10.30:FF:000241">
    <property type="entry name" value="Low-density lipoprotein receptor-related protein 6"/>
    <property type="match status" value="1"/>
</dbReference>
<dbReference type="Pfam" id="PF25814">
    <property type="entry name" value="fn3_SORL1"/>
    <property type="match status" value="1"/>
</dbReference>
<feature type="disulfide bond" evidence="24">
    <location>
        <begin position="732"/>
        <end position="744"/>
    </location>
</feature>
<dbReference type="Proteomes" id="UP001445076">
    <property type="component" value="Unassembled WGS sequence"/>
</dbReference>
<keyword evidence="10" id="KW-0245">EGF-like domain</keyword>